<proteinExistence type="predicted"/>
<dbReference type="AlphaFoldDB" id="A0A382DDP6"/>
<sequence>MSFVYMKILESRPERYDIGMGLLTLGSLTKIKERIAEHTQSGNKVLDLGCGTGTLGQMCIEKGAQVTGVDANSGMLEVAKRNSPSANYLNISLSNLDEHFSDESFDIILSTLAFSELTHAERVHVLKQIKRILKKEGKVLIGDEIIPKNLFAKCFYYAFRLPMRLLTWLMTQTTTNAIPSFDEEVREAGMQIVNRKPFMLGMFILLEIKK</sequence>
<dbReference type="SUPFAM" id="SSF53335">
    <property type="entry name" value="S-adenosyl-L-methionine-dependent methyltransferases"/>
    <property type="match status" value="1"/>
</dbReference>
<dbReference type="CDD" id="cd02440">
    <property type="entry name" value="AdoMet_MTases"/>
    <property type="match status" value="1"/>
</dbReference>
<dbReference type="GO" id="GO:0008168">
    <property type="term" value="F:methyltransferase activity"/>
    <property type="evidence" value="ECO:0007669"/>
    <property type="project" value="TreeGrafter"/>
</dbReference>
<protein>
    <recommendedName>
        <fullName evidence="1">Methyltransferase domain-containing protein</fullName>
    </recommendedName>
</protein>
<dbReference type="Gene3D" id="3.40.50.150">
    <property type="entry name" value="Vaccinia Virus protein VP39"/>
    <property type="match status" value="1"/>
</dbReference>
<dbReference type="InterPro" id="IPR050508">
    <property type="entry name" value="Methyltransf_Superfamily"/>
</dbReference>
<dbReference type="NCBIfam" id="NF043040">
    <property type="entry name" value="corrin_prot_MT"/>
    <property type="match status" value="1"/>
</dbReference>
<gene>
    <name evidence="2" type="ORF">METZ01_LOCUS189219</name>
</gene>
<dbReference type="InterPro" id="IPR029063">
    <property type="entry name" value="SAM-dependent_MTases_sf"/>
</dbReference>
<dbReference type="Pfam" id="PF13649">
    <property type="entry name" value="Methyltransf_25"/>
    <property type="match status" value="1"/>
</dbReference>
<feature type="domain" description="Methyltransferase" evidence="1">
    <location>
        <begin position="45"/>
        <end position="137"/>
    </location>
</feature>
<organism evidence="2">
    <name type="scientific">marine metagenome</name>
    <dbReference type="NCBI Taxonomy" id="408172"/>
    <lineage>
        <taxon>unclassified sequences</taxon>
        <taxon>metagenomes</taxon>
        <taxon>ecological metagenomes</taxon>
    </lineage>
</organism>
<dbReference type="EMBL" id="UINC01038814">
    <property type="protein sequence ID" value="SVB36365.1"/>
    <property type="molecule type" value="Genomic_DNA"/>
</dbReference>
<evidence type="ECO:0000313" key="2">
    <source>
        <dbReference type="EMBL" id="SVB36365.1"/>
    </source>
</evidence>
<dbReference type="InterPro" id="IPR041698">
    <property type="entry name" value="Methyltransf_25"/>
</dbReference>
<accession>A0A382DDP6</accession>
<dbReference type="PANTHER" id="PTHR42912">
    <property type="entry name" value="METHYLTRANSFERASE"/>
    <property type="match status" value="1"/>
</dbReference>
<dbReference type="PANTHER" id="PTHR42912:SF80">
    <property type="entry name" value="METHYLTRANSFERASE DOMAIN-CONTAINING PROTEIN"/>
    <property type="match status" value="1"/>
</dbReference>
<evidence type="ECO:0000259" key="1">
    <source>
        <dbReference type="Pfam" id="PF13649"/>
    </source>
</evidence>
<reference evidence="2" key="1">
    <citation type="submission" date="2018-05" db="EMBL/GenBank/DDBJ databases">
        <authorList>
            <person name="Lanie J.A."/>
            <person name="Ng W.-L."/>
            <person name="Kazmierczak K.M."/>
            <person name="Andrzejewski T.M."/>
            <person name="Davidsen T.M."/>
            <person name="Wayne K.J."/>
            <person name="Tettelin H."/>
            <person name="Glass J.I."/>
            <person name="Rusch D."/>
            <person name="Podicherti R."/>
            <person name="Tsui H.-C.T."/>
            <person name="Winkler M.E."/>
        </authorList>
    </citation>
    <scope>NUCLEOTIDE SEQUENCE</scope>
</reference>
<name>A0A382DDP6_9ZZZZ</name>